<evidence type="ECO:0000313" key="2">
    <source>
        <dbReference type="EMBL" id="MRW96249.1"/>
    </source>
</evidence>
<gene>
    <name evidence="2" type="ORF">GJR99_06620</name>
</gene>
<dbReference type="AlphaFoldDB" id="A0A6A8G5E9"/>
<feature type="transmembrane region" description="Helical" evidence="1">
    <location>
        <begin position="189"/>
        <end position="212"/>
    </location>
</feature>
<evidence type="ECO:0000313" key="3">
    <source>
        <dbReference type="Proteomes" id="UP000443423"/>
    </source>
</evidence>
<comment type="caution">
    <text evidence="2">The sequence shown here is derived from an EMBL/GenBank/DDBJ whole genome shotgun (WGS) entry which is preliminary data.</text>
</comment>
<dbReference type="RefSeq" id="WP_151110473.1">
    <property type="nucleotide sequence ID" value="NZ_WKJQ01000001.1"/>
</dbReference>
<protein>
    <submittedName>
        <fullName evidence="2">Uncharacterized protein</fullName>
    </submittedName>
</protein>
<proteinExistence type="predicted"/>
<reference evidence="2 3" key="1">
    <citation type="submission" date="2019-11" db="EMBL/GenBank/DDBJ databases">
        <title>Whole genome sequence of Haloferax sp. MBLA0078.</title>
        <authorList>
            <person name="Seo M.-J."/>
            <person name="Cho E.-S."/>
        </authorList>
    </citation>
    <scope>NUCLEOTIDE SEQUENCE [LARGE SCALE GENOMIC DNA]</scope>
    <source>
        <strain evidence="2 3">MBLA0078</strain>
    </source>
</reference>
<sequence length="294" mass="31119">MSSPDSPSTQKQALVTALQWGLVQAFVLDTVARLLRNYYRATTDVLYAPDWVFSIQVAAPLALLVGGLGGYRWVTSGRAATSAPAHRNRVVFVGSLLVSWALAIVPTAAFQWLLGDRLFTVPFFVLPTLAAISAFGGAYLLAYRVETEWYRRHRDKLLGTARGAVVGLVLGVVGFVVYGAYLAATQTSYSLSGGPGIVAGVCLGALAGYAFGDTGRDGDRSAEFLVIFLPSVLALAVLVGLGSVVLSILGVSVFDIGVSPSFVTILVPIVAALGVASYLTYSVETTFYRRLVGR</sequence>
<feature type="transmembrane region" description="Helical" evidence="1">
    <location>
        <begin position="163"/>
        <end position="183"/>
    </location>
</feature>
<feature type="transmembrane region" description="Helical" evidence="1">
    <location>
        <begin position="51"/>
        <end position="69"/>
    </location>
</feature>
<keyword evidence="1" id="KW-0472">Membrane</keyword>
<feature type="transmembrane region" description="Helical" evidence="1">
    <location>
        <begin position="90"/>
        <end position="113"/>
    </location>
</feature>
<keyword evidence="1" id="KW-0812">Transmembrane</keyword>
<dbReference type="Proteomes" id="UP000443423">
    <property type="component" value="Unassembled WGS sequence"/>
</dbReference>
<accession>A0A6A8G5E9</accession>
<dbReference type="OrthoDB" id="275571at2157"/>
<dbReference type="EMBL" id="WKJQ01000001">
    <property type="protein sequence ID" value="MRW96249.1"/>
    <property type="molecule type" value="Genomic_DNA"/>
</dbReference>
<feature type="transmembrane region" description="Helical" evidence="1">
    <location>
        <begin position="261"/>
        <end position="281"/>
    </location>
</feature>
<feature type="transmembrane region" description="Helical" evidence="1">
    <location>
        <begin position="224"/>
        <end position="249"/>
    </location>
</feature>
<keyword evidence="3" id="KW-1185">Reference proteome</keyword>
<name>A0A6A8G5E9_9EURY</name>
<keyword evidence="1" id="KW-1133">Transmembrane helix</keyword>
<evidence type="ECO:0000256" key="1">
    <source>
        <dbReference type="SAM" id="Phobius"/>
    </source>
</evidence>
<feature type="transmembrane region" description="Helical" evidence="1">
    <location>
        <begin position="119"/>
        <end position="142"/>
    </location>
</feature>
<organism evidence="2 3">
    <name type="scientific">Haloferax marinum</name>
    <dbReference type="NCBI Taxonomy" id="2666143"/>
    <lineage>
        <taxon>Archaea</taxon>
        <taxon>Methanobacteriati</taxon>
        <taxon>Methanobacteriota</taxon>
        <taxon>Stenosarchaea group</taxon>
        <taxon>Halobacteria</taxon>
        <taxon>Halobacteriales</taxon>
        <taxon>Haloferacaceae</taxon>
        <taxon>Haloferax</taxon>
    </lineage>
</organism>